<dbReference type="AlphaFoldDB" id="A0A7W7RRA3"/>
<organism evidence="2 3">
    <name type="scientific">Streptosporangium album</name>
    <dbReference type="NCBI Taxonomy" id="47479"/>
    <lineage>
        <taxon>Bacteria</taxon>
        <taxon>Bacillati</taxon>
        <taxon>Actinomycetota</taxon>
        <taxon>Actinomycetes</taxon>
        <taxon>Streptosporangiales</taxon>
        <taxon>Streptosporangiaceae</taxon>
        <taxon>Streptosporangium</taxon>
    </lineage>
</organism>
<evidence type="ECO:0000256" key="1">
    <source>
        <dbReference type="SAM" id="MobiDB-lite"/>
    </source>
</evidence>
<dbReference type="SUPFAM" id="SSF52540">
    <property type="entry name" value="P-loop containing nucleoside triphosphate hydrolases"/>
    <property type="match status" value="1"/>
</dbReference>
<feature type="region of interest" description="Disordered" evidence="1">
    <location>
        <begin position="122"/>
        <end position="141"/>
    </location>
</feature>
<evidence type="ECO:0000313" key="2">
    <source>
        <dbReference type="EMBL" id="MBB4936756.1"/>
    </source>
</evidence>
<comment type="caution">
    <text evidence="2">The sequence shown here is derived from an EMBL/GenBank/DDBJ whole genome shotgun (WGS) entry which is preliminary data.</text>
</comment>
<dbReference type="Proteomes" id="UP000534286">
    <property type="component" value="Unassembled WGS sequence"/>
</dbReference>
<keyword evidence="3" id="KW-1185">Reference proteome</keyword>
<name>A0A7W7RRA3_9ACTN</name>
<evidence type="ECO:0000313" key="3">
    <source>
        <dbReference type="Proteomes" id="UP000534286"/>
    </source>
</evidence>
<dbReference type="EMBL" id="JACHJU010000001">
    <property type="protein sequence ID" value="MBB4936756.1"/>
    <property type="molecule type" value="Genomic_DNA"/>
</dbReference>
<dbReference type="InterPro" id="IPR027417">
    <property type="entry name" value="P-loop_NTPase"/>
</dbReference>
<reference evidence="2 3" key="1">
    <citation type="submission" date="2020-08" db="EMBL/GenBank/DDBJ databases">
        <title>Sequencing the genomes of 1000 actinobacteria strains.</title>
        <authorList>
            <person name="Klenk H.-P."/>
        </authorList>
    </citation>
    <scope>NUCLEOTIDE SEQUENCE [LARGE SCALE GENOMIC DNA]</scope>
    <source>
        <strain evidence="2 3">DSM 43023</strain>
    </source>
</reference>
<accession>A0A7W7RRA3</accession>
<sequence length="340" mass="37990">MTTHMQPDPSRGRPDHNIAMWGAPGSGKTTLLAALFIALTRSNDDWKIIGSDPASSDYLIEKTNALLRGKLFPEANMALERYNWTLIGPALRKPGFWGRKAKPGPPTRIGIGMIDAPGGWFGPGRHPASGPSAPGGSEDPRLQELLDNLERSRGIVFLYDPIREFTLGDAFDHMHAPLTRLAERMLAAGEFADGKLPHHIAVCVTKFDDPRVLETAEKRRLLTVDVDDPYQLPRVTSEDARELFHELCQVSASGNADMVLNALDQFFHPDRIRFFTTSSIGFYVDRRTKRFDWDDFQNMVPGEADEDSRIRGQLHPINVVEPMLWLGQRLAAIRPATELS</sequence>
<proteinExistence type="predicted"/>
<dbReference type="RefSeq" id="WP_312882021.1">
    <property type="nucleotide sequence ID" value="NZ_BAABEK010000058.1"/>
</dbReference>
<protein>
    <submittedName>
        <fullName evidence="2">Uncharacterized protein</fullName>
    </submittedName>
</protein>
<gene>
    <name evidence="2" type="ORF">FHR32_001061</name>
</gene>